<dbReference type="GO" id="GO:0005681">
    <property type="term" value="C:spliceosomal complex"/>
    <property type="evidence" value="ECO:0007669"/>
    <property type="project" value="UniProtKB-KW"/>
</dbReference>
<evidence type="ECO:0000256" key="6">
    <source>
        <dbReference type="ARBA" id="ARBA00023187"/>
    </source>
</evidence>
<protein>
    <recommendedName>
        <fullName evidence="3 8">Pre-mRNA-splicing factor SYF2</fullName>
    </recommendedName>
</protein>
<feature type="region of interest" description="Disordered" evidence="9">
    <location>
        <begin position="36"/>
        <end position="63"/>
    </location>
</feature>
<accession>A0A7H9AXN3</accession>
<organism evidence="10 11">
    <name type="scientific">Zygotorulaspora mrakii</name>
    <name type="common">Zygosaccharomyces mrakii</name>
    <dbReference type="NCBI Taxonomy" id="42260"/>
    <lineage>
        <taxon>Eukaryota</taxon>
        <taxon>Fungi</taxon>
        <taxon>Dikarya</taxon>
        <taxon>Ascomycota</taxon>
        <taxon>Saccharomycotina</taxon>
        <taxon>Saccharomycetes</taxon>
        <taxon>Saccharomycetales</taxon>
        <taxon>Saccharomycetaceae</taxon>
        <taxon>Zygotorulaspora</taxon>
    </lineage>
</organism>
<dbReference type="Proteomes" id="UP000509704">
    <property type="component" value="Chromosome 2"/>
</dbReference>
<reference evidence="10 11" key="1">
    <citation type="submission" date="2020-07" db="EMBL/GenBank/DDBJ databases">
        <title>The yeast mating-type switching endonuclease HO is a domesticated member of an unorthodox homing genetic element family.</title>
        <authorList>
            <person name="Coughlan A.Y."/>
            <person name="Lombardi L."/>
            <person name="Braun-Galleani S."/>
            <person name="Martos A.R."/>
            <person name="Galeote V."/>
            <person name="Bigey F."/>
            <person name="Dequin S."/>
            <person name="Byrne K.P."/>
            <person name="Wolfe K.H."/>
        </authorList>
    </citation>
    <scope>NUCLEOTIDE SEQUENCE [LARGE SCALE GENOMIC DNA]</scope>
    <source>
        <strain evidence="10 11">NRRL Y-6702</strain>
    </source>
</reference>
<comment type="function">
    <text evidence="8">Involved in pre-mRNA splicing.</text>
</comment>
<evidence type="ECO:0000256" key="5">
    <source>
        <dbReference type="ARBA" id="ARBA00022728"/>
    </source>
</evidence>
<evidence type="ECO:0000256" key="3">
    <source>
        <dbReference type="ARBA" id="ARBA00014745"/>
    </source>
</evidence>
<keyword evidence="11" id="KW-1185">Reference proteome</keyword>
<comment type="similarity">
    <text evidence="2 8">Belongs to the SYF2 family.</text>
</comment>
<feature type="compositionally biased region" description="Basic and acidic residues" evidence="9">
    <location>
        <begin position="53"/>
        <end position="63"/>
    </location>
</feature>
<evidence type="ECO:0000313" key="10">
    <source>
        <dbReference type="EMBL" id="QLG71178.1"/>
    </source>
</evidence>
<evidence type="ECO:0000256" key="4">
    <source>
        <dbReference type="ARBA" id="ARBA00022664"/>
    </source>
</evidence>
<gene>
    <name evidence="10" type="ORF">HG535_0B02160</name>
</gene>
<comment type="subunit">
    <text evidence="8">May be part of a spliceosome complex.</text>
</comment>
<dbReference type="OrthoDB" id="199717at2759"/>
<dbReference type="AlphaFoldDB" id="A0A7H9AXN3"/>
<dbReference type="RefSeq" id="XP_037142906.1">
    <property type="nucleotide sequence ID" value="XM_037287011.1"/>
</dbReference>
<dbReference type="GO" id="GO:0000398">
    <property type="term" value="P:mRNA splicing, via spliceosome"/>
    <property type="evidence" value="ECO:0007669"/>
    <property type="project" value="UniProtKB-UniRule"/>
</dbReference>
<dbReference type="GeneID" id="59234839"/>
<dbReference type="KEGG" id="zmk:HG535_0B02160"/>
<evidence type="ECO:0000256" key="1">
    <source>
        <dbReference type="ARBA" id="ARBA00004123"/>
    </source>
</evidence>
<comment type="subcellular location">
    <subcellularLocation>
        <location evidence="1 8">Nucleus</location>
    </subcellularLocation>
</comment>
<dbReference type="Pfam" id="PF08231">
    <property type="entry name" value="SYF2"/>
    <property type="match status" value="1"/>
</dbReference>
<dbReference type="EMBL" id="CP058605">
    <property type="protein sequence ID" value="QLG71178.1"/>
    <property type="molecule type" value="Genomic_DNA"/>
</dbReference>
<keyword evidence="4 8" id="KW-0507">mRNA processing</keyword>
<sequence length="201" mass="23656">MDLAEYRARLRELKKMSTQVTMKNLKMVDEEAKQLAMKGKPKVYKMDEEDPAEGVKEKEQKNHREKLMNYNMKEYEEWELGQQRRNARGEHGGNADLQEIAKYSYDKQLKQNQCITPVSTSSKRTHKIHKDYATGKVRLPDNKNLVNQLAKDSKHLATKRYTARSKEIERNAIRNTPGGYINVKNKQFNEKLDRQLKKRDT</sequence>
<keyword evidence="7 8" id="KW-0539">Nucleus</keyword>
<keyword evidence="6 8" id="KW-0508">mRNA splicing</keyword>
<evidence type="ECO:0000256" key="9">
    <source>
        <dbReference type="SAM" id="MobiDB-lite"/>
    </source>
</evidence>
<evidence type="ECO:0000313" key="11">
    <source>
        <dbReference type="Proteomes" id="UP000509704"/>
    </source>
</evidence>
<name>A0A7H9AXN3_ZYGMR</name>
<proteinExistence type="inferred from homology"/>
<dbReference type="InterPro" id="IPR013260">
    <property type="entry name" value="mRNA_splic_SYF2"/>
</dbReference>
<keyword evidence="5 8" id="KW-0747">Spliceosome</keyword>
<evidence type="ECO:0000256" key="8">
    <source>
        <dbReference type="RuleBase" id="RU367148"/>
    </source>
</evidence>
<evidence type="ECO:0000256" key="2">
    <source>
        <dbReference type="ARBA" id="ARBA00010028"/>
    </source>
</evidence>
<evidence type="ECO:0000256" key="7">
    <source>
        <dbReference type="ARBA" id="ARBA00023242"/>
    </source>
</evidence>